<sequence>MPFSIMKKVIKAKVFIFKDIILAHQYLRLLMGVCKDLIYRLVSLPTRIISFSFPHCLSLVVASPMLLT</sequence>
<dbReference type="AlphaFoldDB" id="A0A1H9UWX2"/>
<proteinExistence type="predicted"/>
<dbReference type="Proteomes" id="UP000199572">
    <property type="component" value="Unassembled WGS sequence"/>
</dbReference>
<dbReference type="EMBL" id="FOGG01000034">
    <property type="protein sequence ID" value="SES13614.1"/>
    <property type="molecule type" value="Genomic_DNA"/>
</dbReference>
<organism evidence="1 2">
    <name type="scientific">Pedobacter rhizosphaerae</name>
    <dbReference type="NCBI Taxonomy" id="390241"/>
    <lineage>
        <taxon>Bacteria</taxon>
        <taxon>Pseudomonadati</taxon>
        <taxon>Bacteroidota</taxon>
        <taxon>Sphingobacteriia</taxon>
        <taxon>Sphingobacteriales</taxon>
        <taxon>Sphingobacteriaceae</taxon>
        <taxon>Pedobacter</taxon>
    </lineage>
</organism>
<evidence type="ECO:0000313" key="1">
    <source>
        <dbReference type="EMBL" id="SES13614.1"/>
    </source>
</evidence>
<gene>
    <name evidence="1" type="ORF">SAMN04488023_13444</name>
</gene>
<dbReference type="STRING" id="390241.SAMN04488023_13444"/>
<evidence type="ECO:0000313" key="2">
    <source>
        <dbReference type="Proteomes" id="UP000199572"/>
    </source>
</evidence>
<name>A0A1H9UWX2_9SPHI</name>
<keyword evidence="2" id="KW-1185">Reference proteome</keyword>
<reference evidence="1 2" key="1">
    <citation type="submission" date="2016-10" db="EMBL/GenBank/DDBJ databases">
        <authorList>
            <person name="de Groot N.N."/>
        </authorList>
    </citation>
    <scope>NUCLEOTIDE SEQUENCE [LARGE SCALE GENOMIC DNA]</scope>
    <source>
        <strain evidence="1 2">DSM 18610</strain>
    </source>
</reference>
<accession>A0A1H9UWX2</accession>
<protein>
    <submittedName>
        <fullName evidence="1">Uncharacterized protein</fullName>
    </submittedName>
</protein>